<sequence length="556" mass="61162">MDAWNYDQVNDVWWQNALTYCLTPATKMYGRLAIYVPGPFFTGKAHGKTYSCTINEKAQVGNFTPKTAPVVMPLNPIFFTGQNAPTAYSYEGLKPYLSAGFIYVYAGFRGRNNGYDSERNTSFAGGIPWGAVDIKAAIRYLRYNAEALPGDLEKIIPFGVGSSGALACILGATGNAPEYEPYLSDIGAAAYDAQGHNLSDSIYAVRAWSPSLACEGGNAAFEWYCGQYANDKTRDAKLWTSSLSYDLSRAYAEHLNSLKLTANKEPLTLENTMGGLYVDGSYYRYLLKLLEDAASSFLSTVTFPYTPAQPTLGAGMFPGDGNLNPHEAEAIARATTKDPAEKTPPVSYATREDYIKALNADYRWITFNERTNHAKITSIGAFIAHMRPAVDDVAAYDSLSGKSYFNQLFGTLEKDALHFDGPTLSCMTTHQDAYAKKQGWDPALIKAWKDDLELKDGQKKNVIFRLHMSDPLYYLTGKYAGFGKASVAHYWNIQTGLAQANVSFTHEANLLAALQAYDGVKSAVLTPVWNEGLSMNQPGVEPVQAFIEWVSNECKQ</sequence>
<dbReference type="NCBIfam" id="NF041555">
    <property type="entry name" value="tannase_A"/>
    <property type="match status" value="1"/>
</dbReference>
<dbReference type="AlphaFoldDB" id="A0A133XQR1"/>
<organism evidence="1 2">
    <name type="scientific">Atopobium deltae</name>
    <dbReference type="NCBI Taxonomy" id="1393034"/>
    <lineage>
        <taxon>Bacteria</taxon>
        <taxon>Bacillati</taxon>
        <taxon>Actinomycetota</taxon>
        <taxon>Coriobacteriia</taxon>
        <taxon>Coriobacteriales</taxon>
        <taxon>Atopobiaceae</taxon>
        <taxon>Atopobium</taxon>
    </lineage>
</organism>
<dbReference type="STRING" id="1393034.HMPREF3192_01233"/>
<evidence type="ECO:0000313" key="2">
    <source>
        <dbReference type="Proteomes" id="UP000070675"/>
    </source>
</evidence>
<dbReference type="OrthoDB" id="923957at2"/>
<keyword evidence="2" id="KW-1185">Reference proteome</keyword>
<name>A0A133XQR1_9ACTN</name>
<accession>A0A133XQR1</accession>
<dbReference type="EMBL" id="LSCR01000040">
    <property type="protein sequence ID" value="KXB33261.1"/>
    <property type="molecule type" value="Genomic_DNA"/>
</dbReference>
<dbReference type="InterPro" id="IPR029058">
    <property type="entry name" value="AB_hydrolase_fold"/>
</dbReference>
<dbReference type="Proteomes" id="UP000070675">
    <property type="component" value="Unassembled WGS sequence"/>
</dbReference>
<comment type="caution">
    <text evidence="1">The sequence shown here is derived from an EMBL/GenBank/DDBJ whole genome shotgun (WGS) entry which is preliminary data.</text>
</comment>
<evidence type="ECO:0008006" key="3">
    <source>
        <dbReference type="Google" id="ProtNLM"/>
    </source>
</evidence>
<dbReference type="Gene3D" id="3.40.50.1820">
    <property type="entry name" value="alpha/beta hydrolase"/>
    <property type="match status" value="1"/>
</dbReference>
<dbReference type="SUPFAM" id="SSF53474">
    <property type="entry name" value="alpha/beta-Hydrolases"/>
    <property type="match status" value="1"/>
</dbReference>
<dbReference type="InterPro" id="IPR048121">
    <property type="entry name" value="Tannase_A"/>
</dbReference>
<protein>
    <recommendedName>
        <fullName evidence="3">Tannase and feruloyl esterase</fullName>
    </recommendedName>
</protein>
<proteinExistence type="predicted"/>
<evidence type="ECO:0000313" key="1">
    <source>
        <dbReference type="EMBL" id="KXB33261.1"/>
    </source>
</evidence>
<gene>
    <name evidence="1" type="ORF">HMPREF3192_01233</name>
</gene>
<reference evidence="2" key="1">
    <citation type="submission" date="2016-01" db="EMBL/GenBank/DDBJ databases">
        <authorList>
            <person name="Mitreva M."/>
            <person name="Pepin K.H."/>
            <person name="Mihindukulasuriya K.A."/>
            <person name="Fulton R."/>
            <person name="Fronick C."/>
            <person name="O'Laughlin M."/>
            <person name="Miner T."/>
            <person name="Herter B."/>
            <person name="Rosa B.A."/>
            <person name="Cordes M."/>
            <person name="Tomlinson C."/>
            <person name="Wollam A."/>
            <person name="Palsikar V.B."/>
            <person name="Mardis E.R."/>
            <person name="Wilson R.K."/>
        </authorList>
    </citation>
    <scope>NUCLEOTIDE SEQUENCE [LARGE SCALE GENOMIC DNA]</scope>
    <source>
        <strain evidence="2">DNF00019</strain>
    </source>
</reference>
<dbReference type="PATRIC" id="fig|1393034.3.peg.1202"/>